<sequence>MKDQATGAWMFGSVDLPHPNCSQFLNFDPASPKSQSMLGELLGKWPALPKVAAFDEWINNRDRNLQNILWQDENTFALIDHGKALNLDPNYADRNVMIECWLAFVANGDQVAQQRLKRDALRFASLFDDAQARDCAAELVGAAGPDIPQAFATFVCDRLANIVNHIGLRFPNTQLRMQL</sequence>
<dbReference type="EMBL" id="WQNF01000029">
    <property type="protein sequence ID" value="MVT69439.1"/>
    <property type="molecule type" value="Genomic_DNA"/>
</dbReference>
<dbReference type="AlphaFoldDB" id="A0A844SZ94"/>
<evidence type="ECO:0000259" key="1">
    <source>
        <dbReference type="Pfam" id="PF20613"/>
    </source>
</evidence>
<protein>
    <recommendedName>
        <fullName evidence="1">HipA-like kinase domain-containing protein</fullName>
    </recommendedName>
</protein>
<organism evidence="2 3">
    <name type="scientific">Bradyrhizobium pachyrhizi</name>
    <dbReference type="NCBI Taxonomy" id="280333"/>
    <lineage>
        <taxon>Bacteria</taxon>
        <taxon>Pseudomonadati</taxon>
        <taxon>Pseudomonadota</taxon>
        <taxon>Alphaproteobacteria</taxon>
        <taxon>Hyphomicrobiales</taxon>
        <taxon>Nitrobacteraceae</taxon>
        <taxon>Bradyrhizobium</taxon>
    </lineage>
</organism>
<reference evidence="2 3" key="1">
    <citation type="submission" date="2019-12" db="EMBL/GenBank/DDBJ databases">
        <title>Draft genome sequences Bradyrhizobium cajani AMBPC1010, Bradyrhizobium pachyrhizi AMBPC1040 and Bradyrhizobium yuanmingense ALSPC3051, three plant growth promoting strains isolated from nodules of Cajanus cajan L. in Dominican Republic.</title>
        <authorList>
            <person name="Flores-Felix J.D."/>
            <person name="Araujo J."/>
            <person name="Diaz-Alcantara C."/>
            <person name="Gonzalez-Andres F."/>
            <person name="Velazquez E."/>
        </authorList>
    </citation>
    <scope>NUCLEOTIDE SEQUENCE [LARGE SCALE GENOMIC DNA]</scope>
    <source>
        <strain evidence="2 3">1040</strain>
    </source>
</reference>
<dbReference type="Proteomes" id="UP000436468">
    <property type="component" value="Unassembled WGS sequence"/>
</dbReference>
<evidence type="ECO:0000313" key="3">
    <source>
        <dbReference type="Proteomes" id="UP000436468"/>
    </source>
</evidence>
<proteinExistence type="predicted"/>
<accession>A0A844SZ94</accession>
<dbReference type="InterPro" id="IPR046748">
    <property type="entry name" value="HipA_2"/>
</dbReference>
<feature type="domain" description="HipA-like kinase" evidence="1">
    <location>
        <begin position="50"/>
        <end position="90"/>
    </location>
</feature>
<gene>
    <name evidence="2" type="ORF">GPL21_30540</name>
</gene>
<dbReference type="RefSeq" id="WP_157347757.1">
    <property type="nucleotide sequence ID" value="NZ_WQNF01000029.1"/>
</dbReference>
<dbReference type="Pfam" id="PF20613">
    <property type="entry name" value="HipA_2"/>
    <property type="match status" value="1"/>
</dbReference>
<keyword evidence="3" id="KW-1185">Reference proteome</keyword>
<evidence type="ECO:0000313" key="2">
    <source>
        <dbReference type="EMBL" id="MVT69439.1"/>
    </source>
</evidence>
<comment type="caution">
    <text evidence="2">The sequence shown here is derived from an EMBL/GenBank/DDBJ whole genome shotgun (WGS) entry which is preliminary data.</text>
</comment>
<name>A0A844SZ94_9BRAD</name>